<name>A0A1L7CTV9_9CORY</name>
<gene>
    <name evidence="2" type="ORF">CFRA_08595</name>
</gene>
<feature type="region of interest" description="Disordered" evidence="1">
    <location>
        <begin position="1"/>
        <end position="67"/>
    </location>
</feature>
<evidence type="ECO:0000313" key="2">
    <source>
        <dbReference type="EMBL" id="APT89296.1"/>
    </source>
</evidence>
<accession>A0A1L7CTV9</accession>
<sequence>MTGSPTPEPGRASGVGVTRVQRMTAESVGSPEATPWPNGISTPGFSVGSSFWEEPKNSSTELPELWA</sequence>
<proteinExistence type="predicted"/>
<keyword evidence="3" id="KW-1185">Reference proteome</keyword>
<dbReference type="EMBL" id="CP009247">
    <property type="protein sequence ID" value="APT89296.1"/>
    <property type="molecule type" value="Genomic_DNA"/>
</dbReference>
<organism evidence="2 3">
    <name type="scientific">Corynebacterium frankenforstense DSM 45800</name>
    <dbReference type="NCBI Taxonomy" id="1437875"/>
    <lineage>
        <taxon>Bacteria</taxon>
        <taxon>Bacillati</taxon>
        <taxon>Actinomycetota</taxon>
        <taxon>Actinomycetes</taxon>
        <taxon>Mycobacteriales</taxon>
        <taxon>Corynebacteriaceae</taxon>
        <taxon>Corynebacterium</taxon>
    </lineage>
</organism>
<dbReference type="Proteomes" id="UP000185434">
    <property type="component" value="Chromosome"/>
</dbReference>
<evidence type="ECO:0000256" key="1">
    <source>
        <dbReference type="SAM" id="MobiDB-lite"/>
    </source>
</evidence>
<dbReference type="AlphaFoldDB" id="A0A1L7CTV9"/>
<protein>
    <submittedName>
        <fullName evidence="2">Uncharacterized protein</fullName>
    </submittedName>
</protein>
<feature type="compositionally biased region" description="Polar residues" evidence="1">
    <location>
        <begin position="39"/>
        <end position="49"/>
    </location>
</feature>
<reference evidence="2 3" key="1">
    <citation type="submission" date="2014-08" db="EMBL/GenBank/DDBJ databases">
        <title>Complete genome sequence of Corynebacterium frankenforstense ST18(T) (=DSM 45800(T)), isolated from raw cow milk.</title>
        <authorList>
            <person name="Ruckert C."/>
            <person name="Albersmeier A."/>
            <person name="Winkler A."/>
            <person name="Lipski A."/>
            <person name="Kalinowski J."/>
        </authorList>
    </citation>
    <scope>NUCLEOTIDE SEQUENCE [LARGE SCALE GENOMIC DNA]</scope>
    <source>
        <strain evidence="2 3">ST18</strain>
    </source>
</reference>
<dbReference type="KEGG" id="cfk:CFRA_08595"/>
<evidence type="ECO:0000313" key="3">
    <source>
        <dbReference type="Proteomes" id="UP000185434"/>
    </source>
</evidence>